<dbReference type="PRINTS" id="PR00081">
    <property type="entry name" value="GDHRDH"/>
</dbReference>
<evidence type="ECO:0000256" key="2">
    <source>
        <dbReference type="ARBA" id="ARBA00023002"/>
    </source>
</evidence>
<dbReference type="CDD" id="cd05233">
    <property type="entry name" value="SDR_c"/>
    <property type="match status" value="1"/>
</dbReference>
<protein>
    <submittedName>
        <fullName evidence="3">SDR family oxidoreductase</fullName>
    </submittedName>
</protein>
<comment type="caution">
    <text evidence="3">The sequence shown here is derived from an EMBL/GenBank/DDBJ whole genome shotgun (WGS) entry which is preliminary data.</text>
</comment>
<accession>A0A9D1FYF4</accession>
<dbReference type="EMBL" id="DVJN01000035">
    <property type="protein sequence ID" value="HIS91719.1"/>
    <property type="molecule type" value="Genomic_DNA"/>
</dbReference>
<dbReference type="SUPFAM" id="SSF51735">
    <property type="entry name" value="NAD(P)-binding Rossmann-fold domains"/>
    <property type="match status" value="1"/>
</dbReference>
<dbReference type="PANTHER" id="PTHR42760:SF133">
    <property type="entry name" value="3-OXOACYL-[ACYL-CARRIER-PROTEIN] REDUCTASE"/>
    <property type="match status" value="1"/>
</dbReference>
<dbReference type="GO" id="GO:0008206">
    <property type="term" value="P:bile acid metabolic process"/>
    <property type="evidence" value="ECO:0007669"/>
    <property type="project" value="UniProtKB-ARBA"/>
</dbReference>
<dbReference type="Gene3D" id="3.40.50.720">
    <property type="entry name" value="NAD(P)-binding Rossmann-like Domain"/>
    <property type="match status" value="1"/>
</dbReference>
<dbReference type="FunFam" id="3.40.50.720:FF:000084">
    <property type="entry name" value="Short-chain dehydrogenase reductase"/>
    <property type="match status" value="1"/>
</dbReference>
<dbReference type="Pfam" id="PF00106">
    <property type="entry name" value="adh_short"/>
    <property type="match status" value="1"/>
</dbReference>
<name>A0A9D1FYF4_9FIRM</name>
<reference evidence="3" key="1">
    <citation type="submission" date="2020-10" db="EMBL/GenBank/DDBJ databases">
        <authorList>
            <person name="Gilroy R."/>
        </authorList>
    </citation>
    <scope>NUCLEOTIDE SEQUENCE</scope>
    <source>
        <strain evidence="3">13766</strain>
    </source>
</reference>
<evidence type="ECO:0000313" key="3">
    <source>
        <dbReference type="EMBL" id="HIS91719.1"/>
    </source>
</evidence>
<keyword evidence="2" id="KW-0560">Oxidoreductase</keyword>
<dbReference type="Proteomes" id="UP000824140">
    <property type="component" value="Unassembled WGS sequence"/>
</dbReference>
<dbReference type="GO" id="GO:0006633">
    <property type="term" value="P:fatty acid biosynthetic process"/>
    <property type="evidence" value="ECO:0007669"/>
    <property type="project" value="TreeGrafter"/>
</dbReference>
<dbReference type="GO" id="GO:0048038">
    <property type="term" value="F:quinone binding"/>
    <property type="evidence" value="ECO:0007669"/>
    <property type="project" value="TreeGrafter"/>
</dbReference>
<evidence type="ECO:0000256" key="1">
    <source>
        <dbReference type="ARBA" id="ARBA00006484"/>
    </source>
</evidence>
<dbReference type="PANTHER" id="PTHR42760">
    <property type="entry name" value="SHORT-CHAIN DEHYDROGENASES/REDUCTASES FAMILY MEMBER"/>
    <property type="match status" value="1"/>
</dbReference>
<dbReference type="InterPro" id="IPR036291">
    <property type="entry name" value="NAD(P)-bd_dom_sf"/>
</dbReference>
<dbReference type="AlphaFoldDB" id="A0A9D1FYF4"/>
<gene>
    <name evidence="3" type="ORF">IAA84_01740</name>
</gene>
<organism evidence="3 4">
    <name type="scientific">Candidatus Alectryocaccomicrobium excrementavium</name>
    <dbReference type="NCBI Taxonomy" id="2840668"/>
    <lineage>
        <taxon>Bacteria</taxon>
        <taxon>Bacillati</taxon>
        <taxon>Bacillota</taxon>
        <taxon>Clostridia</taxon>
        <taxon>Candidatus Alectryocaccomicrobium</taxon>
    </lineage>
</organism>
<proteinExistence type="inferred from homology"/>
<comment type="similarity">
    <text evidence="1">Belongs to the short-chain dehydrogenases/reductases (SDR) family.</text>
</comment>
<dbReference type="GO" id="GO:0016616">
    <property type="term" value="F:oxidoreductase activity, acting on the CH-OH group of donors, NAD or NADP as acceptor"/>
    <property type="evidence" value="ECO:0007669"/>
    <property type="project" value="TreeGrafter"/>
</dbReference>
<reference evidence="3" key="2">
    <citation type="journal article" date="2021" name="PeerJ">
        <title>Extensive microbial diversity within the chicken gut microbiome revealed by metagenomics and culture.</title>
        <authorList>
            <person name="Gilroy R."/>
            <person name="Ravi A."/>
            <person name="Getino M."/>
            <person name="Pursley I."/>
            <person name="Horton D.L."/>
            <person name="Alikhan N.F."/>
            <person name="Baker D."/>
            <person name="Gharbi K."/>
            <person name="Hall N."/>
            <person name="Watson M."/>
            <person name="Adriaenssens E.M."/>
            <person name="Foster-Nyarko E."/>
            <person name="Jarju S."/>
            <person name="Secka A."/>
            <person name="Antonio M."/>
            <person name="Oren A."/>
            <person name="Chaudhuri R.R."/>
            <person name="La Ragione R."/>
            <person name="Hildebrand F."/>
            <person name="Pallen M.J."/>
        </authorList>
    </citation>
    <scope>NUCLEOTIDE SEQUENCE</scope>
    <source>
        <strain evidence="3">13766</strain>
    </source>
</reference>
<dbReference type="InterPro" id="IPR002347">
    <property type="entry name" value="SDR_fam"/>
</dbReference>
<sequence length="253" mass="26551">MIVTGFVGKTAIVTGAASGMGLLTSQCLAKEGSNVLMLDINAEQVENCAREIRENGGSAQGMGVDVREYAQIKDAVDFAIATFGQVDCTVSCAGGASVRVLQEKGSSFKEWSVSTLDWGIDVNLRAPMYLAHAVIGHMMERKTGVIIHIGSIEGQTGSSGVDYSAAKSGVMFGLTKSLAQYGAPYGIRVNCVSPGPVLTRPAMANMPTLLGRAAQPQEIVDLILYLCSDQAAFITGANYMIDGGRACGIWSVK</sequence>
<evidence type="ECO:0000313" key="4">
    <source>
        <dbReference type="Proteomes" id="UP000824140"/>
    </source>
</evidence>